<proteinExistence type="predicted"/>
<evidence type="ECO:0000313" key="3">
    <source>
        <dbReference type="RefSeq" id="XP_014056067.2"/>
    </source>
</evidence>
<dbReference type="AlphaFoldDB" id="A0A1S3RW32"/>
<feature type="compositionally biased region" description="Basic residues" evidence="1">
    <location>
        <begin position="105"/>
        <end position="116"/>
    </location>
</feature>
<feature type="region of interest" description="Disordered" evidence="1">
    <location>
        <begin position="95"/>
        <end position="120"/>
    </location>
</feature>
<evidence type="ECO:0000256" key="1">
    <source>
        <dbReference type="SAM" id="MobiDB-lite"/>
    </source>
</evidence>
<sequence length="379" mass="42879">MNFQYNYQQHLLQQDHGHRSKMGLDSAVLANISTEAYTSGGIIQTSTPLIDYVYTPHPQHLPMMPIGPAWPSQPYHCVPTMVGAAKPPVSVVDPSIPSTVMKGEKNKRQRAVRSRAKRDPNSFTQKYRRLMTVMGKTGTKIDDTSYSNYQRWDATDMVNLPSQATEAKTEEVGTADRNLYMLMVNEEQNSMRENKDEDKMNREKDGEETPKVRAVGLKGQHEMSMRQRFHSQVKSHRATNYDTVTTVGQVVAGDDRIFQRYPIIVHSQQHLASPSLFHQDGNSHSQCPEIPFSTISLSEWAALMDTCLFQPWPQGSKACVVGEDTETGLAPAASNDRSTDCHSNESRRYVPLDDSTLIDELYYQYARHRFTSFLPDGQD</sequence>
<dbReference type="Proteomes" id="UP001652741">
    <property type="component" value="Chromosome ssa05"/>
</dbReference>
<keyword evidence="2" id="KW-1185">Reference proteome</keyword>
<evidence type="ECO:0000313" key="2">
    <source>
        <dbReference type="Proteomes" id="UP001652741"/>
    </source>
</evidence>
<feature type="region of interest" description="Disordered" evidence="1">
    <location>
        <begin position="189"/>
        <end position="209"/>
    </location>
</feature>
<reference evidence="3" key="1">
    <citation type="submission" date="2025-08" db="UniProtKB">
        <authorList>
            <consortium name="RefSeq"/>
        </authorList>
    </citation>
    <scope>IDENTIFICATION</scope>
</reference>
<gene>
    <name evidence="3" type="primary">LOC106605204</name>
</gene>
<protein>
    <submittedName>
        <fullName evidence="3">Uncharacterized protein</fullName>
    </submittedName>
</protein>
<name>A0A1S3RW32_SALSA</name>
<dbReference type="KEGG" id="sasa:106605204"/>
<organism evidence="2 3">
    <name type="scientific">Salmo salar</name>
    <name type="common">Atlantic salmon</name>
    <dbReference type="NCBI Taxonomy" id="8030"/>
    <lineage>
        <taxon>Eukaryota</taxon>
        <taxon>Metazoa</taxon>
        <taxon>Chordata</taxon>
        <taxon>Craniata</taxon>
        <taxon>Vertebrata</taxon>
        <taxon>Euteleostomi</taxon>
        <taxon>Actinopterygii</taxon>
        <taxon>Neopterygii</taxon>
        <taxon>Teleostei</taxon>
        <taxon>Protacanthopterygii</taxon>
        <taxon>Salmoniformes</taxon>
        <taxon>Salmonidae</taxon>
        <taxon>Salmoninae</taxon>
        <taxon>Salmo</taxon>
    </lineage>
</organism>
<dbReference type="GeneID" id="106605204"/>
<accession>A0A1S3RW32</accession>
<dbReference type="RefSeq" id="XP_014056067.2">
    <property type="nucleotide sequence ID" value="XM_014200592.2"/>
</dbReference>